<dbReference type="PANTHER" id="PTHR42928">
    <property type="entry name" value="TRICARBOXYLATE-BINDING PROTEIN"/>
    <property type="match status" value="1"/>
</dbReference>
<dbReference type="RefSeq" id="WP_209350867.1">
    <property type="nucleotide sequence ID" value="NZ_JAGIYZ010000004.1"/>
</dbReference>
<reference evidence="3 4" key="1">
    <citation type="submission" date="2021-03" db="EMBL/GenBank/DDBJ databases">
        <authorList>
            <person name="So Y."/>
        </authorList>
    </citation>
    <scope>NUCLEOTIDE SEQUENCE [LARGE SCALE GENOMIC DNA]</scope>
    <source>
        <strain evidence="3 4">PWR1</strain>
    </source>
</reference>
<dbReference type="PANTHER" id="PTHR42928:SF5">
    <property type="entry name" value="BLR1237 PROTEIN"/>
    <property type="match status" value="1"/>
</dbReference>
<keyword evidence="4" id="KW-1185">Reference proteome</keyword>
<evidence type="ECO:0000256" key="1">
    <source>
        <dbReference type="ARBA" id="ARBA00006987"/>
    </source>
</evidence>
<evidence type="ECO:0000256" key="2">
    <source>
        <dbReference type="SAM" id="SignalP"/>
    </source>
</evidence>
<dbReference type="InterPro" id="IPR005064">
    <property type="entry name" value="BUG"/>
</dbReference>
<protein>
    <submittedName>
        <fullName evidence="3">Tripartite tricarboxylate transporter substrate binding protein</fullName>
    </submittedName>
</protein>
<evidence type="ECO:0000313" key="4">
    <source>
        <dbReference type="Proteomes" id="UP000680815"/>
    </source>
</evidence>
<dbReference type="CDD" id="cd07012">
    <property type="entry name" value="PBP2_Bug_TTT"/>
    <property type="match status" value="1"/>
</dbReference>
<accession>A0ABS4AQD2</accession>
<name>A0ABS4AQD2_9PROT</name>
<gene>
    <name evidence="3" type="ORF">J5Y09_06115</name>
</gene>
<dbReference type="InterPro" id="IPR042100">
    <property type="entry name" value="Bug_dom1"/>
</dbReference>
<feature type="chain" id="PRO_5046149728" evidence="2">
    <location>
        <begin position="26"/>
        <end position="323"/>
    </location>
</feature>
<feature type="signal peptide" evidence="2">
    <location>
        <begin position="1"/>
        <end position="25"/>
    </location>
</feature>
<evidence type="ECO:0000313" key="3">
    <source>
        <dbReference type="EMBL" id="MBP0463477.1"/>
    </source>
</evidence>
<sequence length="323" mass="33899">MPHHPARRALIAAALAAPFAGDAHAQAPWPDRPVRFYVGFAPGTATDNLARVIAEALSPMLGQPVVIENRPGAQGTLAGAAVARAPSDGHAVMMGSGTTHGAASALLRSVPYDPVRDFMPVLRLAHITQVLVVRADHPAEDLPGLARHLRAANARVFYGSGSSGNLLPAAMMMRHLGVDSEVVTYRSPPQALADLIGGRFPLMFIDLSAAMGAIRAGQLRAIAISSERASPNLPGVPSLATLIPGFGFETWFGMYLPTGTPAPIAARLGAATREVLDRPETWARLSPMGFERSTGSAGDLAALTQAEVARWRAAVRDLGIQPE</sequence>
<organism evidence="3 4">
    <name type="scientific">Roseomonas nitratireducens</name>
    <dbReference type="NCBI Taxonomy" id="2820810"/>
    <lineage>
        <taxon>Bacteria</taxon>
        <taxon>Pseudomonadati</taxon>
        <taxon>Pseudomonadota</taxon>
        <taxon>Alphaproteobacteria</taxon>
        <taxon>Acetobacterales</taxon>
        <taxon>Roseomonadaceae</taxon>
        <taxon>Roseomonas</taxon>
    </lineage>
</organism>
<dbReference type="Proteomes" id="UP000680815">
    <property type="component" value="Unassembled WGS sequence"/>
</dbReference>
<comment type="similarity">
    <text evidence="1">Belongs to the UPF0065 (bug) family.</text>
</comment>
<dbReference type="Gene3D" id="3.40.190.150">
    <property type="entry name" value="Bordetella uptake gene, domain 1"/>
    <property type="match status" value="1"/>
</dbReference>
<dbReference type="EMBL" id="JAGIYZ010000004">
    <property type="protein sequence ID" value="MBP0463477.1"/>
    <property type="molecule type" value="Genomic_DNA"/>
</dbReference>
<dbReference type="PIRSF" id="PIRSF017082">
    <property type="entry name" value="YflP"/>
    <property type="match status" value="1"/>
</dbReference>
<dbReference type="Gene3D" id="3.40.190.10">
    <property type="entry name" value="Periplasmic binding protein-like II"/>
    <property type="match status" value="1"/>
</dbReference>
<dbReference type="SUPFAM" id="SSF53850">
    <property type="entry name" value="Periplasmic binding protein-like II"/>
    <property type="match status" value="1"/>
</dbReference>
<dbReference type="Pfam" id="PF03401">
    <property type="entry name" value="TctC"/>
    <property type="match status" value="1"/>
</dbReference>
<comment type="caution">
    <text evidence="3">The sequence shown here is derived from an EMBL/GenBank/DDBJ whole genome shotgun (WGS) entry which is preliminary data.</text>
</comment>
<keyword evidence="2" id="KW-0732">Signal</keyword>
<proteinExistence type="inferred from homology"/>